<dbReference type="PIRSF" id="PIRSF026671">
    <property type="entry name" value="AA_dipeptidase"/>
    <property type="match status" value="1"/>
</dbReference>
<evidence type="ECO:0000256" key="9">
    <source>
        <dbReference type="HAMAP-Rule" id="MF_01924"/>
    </source>
</evidence>
<keyword evidence="7 9" id="KW-0482">Metalloprotease</keyword>
<keyword evidence="5 9" id="KW-0862">Zinc</keyword>
<evidence type="ECO:0000256" key="5">
    <source>
        <dbReference type="ARBA" id="ARBA00022833"/>
    </source>
</evidence>
<dbReference type="CDD" id="cd14840">
    <property type="entry name" value="D-Ala-D-Ala_dipeptidase_Aad"/>
    <property type="match status" value="1"/>
</dbReference>
<evidence type="ECO:0000256" key="1">
    <source>
        <dbReference type="ARBA" id="ARBA00001362"/>
    </source>
</evidence>
<dbReference type="EMBL" id="CP120682">
    <property type="protein sequence ID" value="WKN38456.1"/>
    <property type="molecule type" value="Genomic_DNA"/>
</dbReference>
<dbReference type="EC" id="3.4.13.22" evidence="9 10"/>
<protein>
    <recommendedName>
        <fullName evidence="9 10">D-alanyl-D-alanine dipeptidase</fullName>
        <shortName evidence="9 10">D-Ala-D-Ala dipeptidase</shortName>
        <ecNumber evidence="9 10">3.4.13.22</ecNumber>
    </recommendedName>
</protein>
<accession>A0AA49JFF6</accession>
<proteinExistence type="inferred from homology"/>
<reference evidence="11" key="1">
    <citation type="journal article" date="2023" name="Comput. Struct. Biotechnol. J.">
        <title>Discovery of a novel marine Bacteroidetes with a rich repertoire of carbohydrate-active enzymes.</title>
        <authorList>
            <person name="Chen B."/>
            <person name="Liu G."/>
            <person name="Chen Q."/>
            <person name="Wang H."/>
            <person name="Liu L."/>
            <person name="Tang K."/>
        </authorList>
    </citation>
    <scope>NUCLEOTIDE SEQUENCE</scope>
    <source>
        <strain evidence="11">TK19036</strain>
    </source>
</reference>
<comment type="catalytic activity">
    <reaction evidence="1 9 10">
        <text>D-alanyl-D-alanine + H2O = 2 D-alanine</text>
        <dbReference type="Rhea" id="RHEA:20661"/>
        <dbReference type="ChEBI" id="CHEBI:15377"/>
        <dbReference type="ChEBI" id="CHEBI:57416"/>
        <dbReference type="ChEBI" id="CHEBI:57822"/>
        <dbReference type="EC" id="3.4.13.22"/>
    </reaction>
</comment>
<dbReference type="GO" id="GO:0071555">
    <property type="term" value="P:cell wall organization"/>
    <property type="evidence" value="ECO:0007669"/>
    <property type="project" value="UniProtKB-KW"/>
</dbReference>
<sequence length="214" mass="24553">MTNSSDIDPTFITLEQQLRKMGLVRIQSLDASIRVDLRYGTTDNIVGRDLYQNFGEAYLQPEPAQMLMSANALLKEKHANFTFYVYDALRPRRVQQILWDALDHPPEERVKYIADPQKGSLHNYGAAVDLTILNTTTNQLLDMATDFDHFGILAYPSEEEALLAKGELTEKQVQNRLLLREVMTQVGFIISQSEWWHFGALTREEAAKRYSIVE</sequence>
<evidence type="ECO:0000313" key="11">
    <source>
        <dbReference type="EMBL" id="WKN38456.1"/>
    </source>
</evidence>
<feature type="active site" description="Proton donor/acceptor" evidence="9">
    <location>
        <position position="194"/>
    </location>
</feature>
<dbReference type="PANTHER" id="PTHR43126">
    <property type="entry name" value="D-ALANYL-D-ALANINE DIPEPTIDASE"/>
    <property type="match status" value="1"/>
</dbReference>
<dbReference type="HAMAP" id="MF_01924">
    <property type="entry name" value="A_A_dipeptidase"/>
    <property type="match status" value="1"/>
</dbReference>
<dbReference type="GO" id="GO:0008270">
    <property type="term" value="F:zinc ion binding"/>
    <property type="evidence" value="ECO:0007669"/>
    <property type="project" value="UniProtKB-UniRule"/>
</dbReference>
<keyword evidence="4 9" id="KW-0378">Hydrolase</keyword>
<organism evidence="11">
    <name type="scientific">Roseihalotalea indica</name>
    <dbReference type="NCBI Taxonomy" id="2867963"/>
    <lineage>
        <taxon>Bacteria</taxon>
        <taxon>Pseudomonadati</taxon>
        <taxon>Bacteroidota</taxon>
        <taxon>Cytophagia</taxon>
        <taxon>Cytophagales</taxon>
        <taxon>Catalimonadaceae</taxon>
        <taxon>Roseihalotalea</taxon>
    </lineage>
</organism>
<evidence type="ECO:0000256" key="10">
    <source>
        <dbReference type="PIRNR" id="PIRNR026671"/>
    </source>
</evidence>
<feature type="binding site" evidence="9">
    <location>
        <position position="122"/>
    </location>
    <ligand>
        <name>Zn(2+)</name>
        <dbReference type="ChEBI" id="CHEBI:29105"/>
        <note>catalytic</note>
    </ligand>
</feature>
<comment type="cofactor">
    <cofactor evidence="9">
        <name>Zn(2+)</name>
        <dbReference type="ChEBI" id="CHEBI:29105"/>
    </cofactor>
    <text evidence="9">Binds 1 zinc ion per subunit.</text>
</comment>
<dbReference type="GO" id="GO:0006508">
    <property type="term" value="P:proteolysis"/>
    <property type="evidence" value="ECO:0007669"/>
    <property type="project" value="UniProtKB-KW"/>
</dbReference>
<dbReference type="GO" id="GO:0008237">
    <property type="term" value="F:metallopeptidase activity"/>
    <property type="evidence" value="ECO:0007669"/>
    <property type="project" value="UniProtKB-KW"/>
</dbReference>
<evidence type="ECO:0000256" key="3">
    <source>
        <dbReference type="ARBA" id="ARBA00022723"/>
    </source>
</evidence>
<dbReference type="Pfam" id="PF01427">
    <property type="entry name" value="Peptidase_M15"/>
    <property type="match status" value="1"/>
</dbReference>
<name>A0AA49JFF6_9BACT</name>
<comment type="similarity">
    <text evidence="9 10">Belongs to the peptidase M15D family.</text>
</comment>
<dbReference type="PANTHER" id="PTHR43126:SF2">
    <property type="entry name" value="D-ALANYL-D-ALANINE DIPEPTIDASE"/>
    <property type="match status" value="1"/>
</dbReference>
<keyword evidence="6 9" id="KW-0224">Dipeptidase</keyword>
<dbReference type="SUPFAM" id="SSF55166">
    <property type="entry name" value="Hedgehog/DD-peptidase"/>
    <property type="match status" value="1"/>
</dbReference>
<keyword evidence="8 10" id="KW-0961">Cell wall biogenesis/degradation</keyword>
<keyword evidence="3 9" id="KW-0479">Metal-binding</keyword>
<reference evidence="11" key="2">
    <citation type="journal article" date="2024" name="Antonie Van Leeuwenhoek">
        <title>Roseihalotalea indica gen. nov., sp. nov., a halophilic Bacteroidetes from mesopelagic Southwest Indian Ocean with higher carbohydrate metabolic potential.</title>
        <authorList>
            <person name="Chen B."/>
            <person name="Zhang M."/>
            <person name="Lin D."/>
            <person name="Ye J."/>
            <person name="Tang K."/>
        </authorList>
    </citation>
    <scope>NUCLEOTIDE SEQUENCE</scope>
    <source>
        <strain evidence="11">TK19036</strain>
    </source>
</reference>
<dbReference type="InterPro" id="IPR009045">
    <property type="entry name" value="Zn_M74/Hedgehog-like"/>
</dbReference>
<evidence type="ECO:0000256" key="8">
    <source>
        <dbReference type="ARBA" id="ARBA00023316"/>
    </source>
</evidence>
<dbReference type="AlphaFoldDB" id="A0AA49JFF6"/>
<comment type="function">
    <text evidence="9 10">Catalyzes hydrolysis of the D-alanyl-D-alanine dipeptide.</text>
</comment>
<feature type="binding site" evidence="9">
    <location>
        <position position="129"/>
    </location>
    <ligand>
        <name>Zn(2+)</name>
        <dbReference type="ChEBI" id="CHEBI:29105"/>
        <note>catalytic</note>
    </ligand>
</feature>
<dbReference type="Gene3D" id="3.30.1380.10">
    <property type="match status" value="1"/>
</dbReference>
<keyword evidence="2 9" id="KW-0645">Protease</keyword>
<feature type="binding site" evidence="9">
    <location>
        <position position="197"/>
    </location>
    <ligand>
        <name>Zn(2+)</name>
        <dbReference type="ChEBI" id="CHEBI:29105"/>
        <note>catalytic</note>
    </ligand>
</feature>
<dbReference type="InterPro" id="IPR000755">
    <property type="entry name" value="A_A_dipeptidase"/>
</dbReference>
<evidence type="ECO:0000256" key="2">
    <source>
        <dbReference type="ARBA" id="ARBA00022670"/>
    </source>
</evidence>
<evidence type="ECO:0000256" key="7">
    <source>
        <dbReference type="ARBA" id="ARBA00023049"/>
    </source>
</evidence>
<feature type="site" description="Transition state stabilizer" evidence="9">
    <location>
        <position position="90"/>
    </location>
</feature>
<evidence type="ECO:0000256" key="4">
    <source>
        <dbReference type="ARBA" id="ARBA00022801"/>
    </source>
</evidence>
<dbReference type="GO" id="GO:0160237">
    <property type="term" value="F:D-Ala-D-Ala dipeptidase activity"/>
    <property type="evidence" value="ECO:0007669"/>
    <property type="project" value="UniProtKB-EC"/>
</dbReference>
<evidence type="ECO:0000256" key="6">
    <source>
        <dbReference type="ARBA" id="ARBA00022997"/>
    </source>
</evidence>
<gene>
    <name evidence="11" type="ORF">K4G66_07040</name>
</gene>